<evidence type="ECO:0000259" key="6">
    <source>
        <dbReference type="PROSITE" id="PS51686"/>
    </source>
</evidence>
<evidence type="ECO:0000256" key="5">
    <source>
        <dbReference type="PROSITE-ProRule" id="PRU01023"/>
    </source>
</evidence>
<dbReference type="InterPro" id="IPR023267">
    <property type="entry name" value="RCMT"/>
</dbReference>
<comment type="caution">
    <text evidence="7">The sequence shown here is derived from an EMBL/GenBank/DDBJ whole genome shotgun (WGS) entry which is preliminary data.</text>
</comment>
<feature type="domain" description="SAM-dependent MTase RsmB/NOP-type" evidence="6">
    <location>
        <begin position="144"/>
        <end position="426"/>
    </location>
</feature>
<keyword evidence="2 5" id="KW-0808">Transferase</keyword>
<dbReference type="EMBL" id="JAMZFT010000001">
    <property type="protein sequence ID" value="MCP1335621.1"/>
    <property type="molecule type" value="Genomic_DNA"/>
</dbReference>
<feature type="active site" description="Nucleophile" evidence="5">
    <location>
        <position position="360"/>
    </location>
</feature>
<evidence type="ECO:0000256" key="3">
    <source>
        <dbReference type="ARBA" id="ARBA00022691"/>
    </source>
</evidence>
<dbReference type="InterPro" id="IPR001678">
    <property type="entry name" value="MeTrfase_RsmB-F_NOP2_dom"/>
</dbReference>
<dbReference type="InterPro" id="IPR049560">
    <property type="entry name" value="MeTrfase_RsmB-F_NOP2_cat"/>
</dbReference>
<dbReference type="CDD" id="cd02440">
    <property type="entry name" value="AdoMet_MTases"/>
    <property type="match status" value="1"/>
</dbReference>
<dbReference type="InterPro" id="IPR054728">
    <property type="entry name" value="RsmB-like_ferredoxin"/>
</dbReference>
<accession>A0A9J6P9P1</accession>
<dbReference type="Proteomes" id="UP001055804">
    <property type="component" value="Unassembled WGS sequence"/>
</dbReference>
<sequence length="427" mass="45129">MRPGAHLSAAIEVLADIAGHRRPAADALRDWARTHRFAGSGDRAAIGTLVHDVLRRRASIAAHMGSDHPRALVLGALHMVWGLSPAEVARLAEDGPHAPGALGEDEMARLSAPPGPVSDPDAADVPAWCWPHFARVFGPRGVEVGAALAARAPVDLRVNTLKATREKVLKALSRFGAVETPLSPLGVRIAHPARGGRPPAVEAEAAHGKGWFEVQDEGSQLAAALTDARPGMQVLDLCAGAGGKTLALAAAMENTGQLFAYDADARRLRPIWERLKRAGVRNVQVLDAHDAEALSALEGRMDRVLVDAPCTGSGVWRRKPDAKWRMSPDALTRRMAEQDAVFDSAAPLVKPGGRLVYVTCSLFAEEGEDRVAAFRARHSAFAPVSAAGVWAAAFGTPAPEGIAEVARLDPAAHGTDGFFIAILERTA</sequence>
<evidence type="ECO:0000256" key="4">
    <source>
        <dbReference type="ARBA" id="ARBA00022884"/>
    </source>
</evidence>
<dbReference type="Pfam" id="PF22458">
    <property type="entry name" value="RsmF-B_ferredox"/>
    <property type="match status" value="1"/>
</dbReference>
<gene>
    <name evidence="7" type="ORF">NJQ99_04295</name>
</gene>
<dbReference type="SUPFAM" id="SSF53335">
    <property type="entry name" value="S-adenosyl-L-methionine-dependent methyltransferases"/>
    <property type="match status" value="1"/>
</dbReference>
<dbReference type="GO" id="GO:0001510">
    <property type="term" value="P:RNA methylation"/>
    <property type="evidence" value="ECO:0007669"/>
    <property type="project" value="InterPro"/>
</dbReference>
<dbReference type="PANTHER" id="PTHR22807">
    <property type="entry name" value="NOP2 YEAST -RELATED NOL1/NOP2/FMU SUN DOMAIN-CONTAINING"/>
    <property type="match status" value="1"/>
</dbReference>
<keyword evidence="8" id="KW-1185">Reference proteome</keyword>
<comment type="similarity">
    <text evidence="5">Belongs to the class I-like SAM-binding methyltransferase superfamily. RsmB/NOP family.</text>
</comment>
<proteinExistence type="inferred from homology"/>
<dbReference type="GO" id="GO:0003723">
    <property type="term" value="F:RNA binding"/>
    <property type="evidence" value="ECO:0007669"/>
    <property type="project" value="UniProtKB-UniRule"/>
</dbReference>
<dbReference type="InterPro" id="IPR029063">
    <property type="entry name" value="SAM-dependent_MTases_sf"/>
</dbReference>
<keyword evidence="3 5" id="KW-0949">S-adenosyl-L-methionine</keyword>
<evidence type="ECO:0000313" key="7">
    <source>
        <dbReference type="EMBL" id="MCP1335621.1"/>
    </source>
</evidence>
<keyword evidence="1 5" id="KW-0489">Methyltransferase</keyword>
<comment type="caution">
    <text evidence="5">Lacks conserved residue(s) required for the propagation of feature annotation.</text>
</comment>
<name>A0A9J6P9P1_9PROT</name>
<evidence type="ECO:0000256" key="1">
    <source>
        <dbReference type="ARBA" id="ARBA00022603"/>
    </source>
</evidence>
<organism evidence="7 8">
    <name type="scientific">Futiania mangrovi</name>
    <dbReference type="NCBI Taxonomy" id="2959716"/>
    <lineage>
        <taxon>Bacteria</taxon>
        <taxon>Pseudomonadati</taxon>
        <taxon>Pseudomonadota</taxon>
        <taxon>Alphaproteobacteria</taxon>
        <taxon>Futianiales</taxon>
        <taxon>Futianiaceae</taxon>
        <taxon>Futiania</taxon>
    </lineage>
</organism>
<dbReference type="GO" id="GO:0008173">
    <property type="term" value="F:RNA methyltransferase activity"/>
    <property type="evidence" value="ECO:0007669"/>
    <property type="project" value="InterPro"/>
</dbReference>
<feature type="binding site" evidence="5">
    <location>
        <position position="262"/>
    </location>
    <ligand>
        <name>S-adenosyl-L-methionine</name>
        <dbReference type="ChEBI" id="CHEBI:59789"/>
    </ligand>
</feature>
<dbReference type="PROSITE" id="PS51686">
    <property type="entry name" value="SAM_MT_RSMB_NOP"/>
    <property type="match status" value="1"/>
</dbReference>
<dbReference type="PRINTS" id="PR02008">
    <property type="entry name" value="RCMTFAMILY"/>
</dbReference>
<dbReference type="PANTHER" id="PTHR22807:SF53">
    <property type="entry name" value="RIBOSOMAL RNA SMALL SUBUNIT METHYLTRANSFERASE B-RELATED"/>
    <property type="match status" value="1"/>
</dbReference>
<evidence type="ECO:0000256" key="2">
    <source>
        <dbReference type="ARBA" id="ARBA00022679"/>
    </source>
</evidence>
<evidence type="ECO:0000313" key="8">
    <source>
        <dbReference type="Proteomes" id="UP001055804"/>
    </source>
</evidence>
<keyword evidence="4 5" id="KW-0694">RNA-binding</keyword>
<protein>
    <submittedName>
        <fullName evidence="7">RsmB/NOP family class I SAM-dependent RNA methyltransferase</fullName>
    </submittedName>
</protein>
<dbReference type="RefSeq" id="WP_269331559.1">
    <property type="nucleotide sequence ID" value="NZ_JAMZFT010000001.1"/>
</dbReference>
<dbReference type="AlphaFoldDB" id="A0A9J6P9P1"/>
<dbReference type="Gene3D" id="3.40.50.150">
    <property type="entry name" value="Vaccinia Virus protein VP39"/>
    <property type="match status" value="1"/>
</dbReference>
<feature type="binding site" evidence="5">
    <location>
        <position position="307"/>
    </location>
    <ligand>
        <name>S-adenosyl-L-methionine</name>
        <dbReference type="ChEBI" id="CHEBI:59789"/>
    </ligand>
</feature>
<reference evidence="7" key="1">
    <citation type="submission" date="2022-06" db="EMBL/GenBank/DDBJ databases">
        <title>Isolation and Genomics of Futiania mangrovii gen. nov., sp. nov., a Rare and Metabolically-versatile member in the Class Alphaproteobacteria.</title>
        <authorList>
            <person name="Liu L."/>
            <person name="Huang W.-C."/>
            <person name="Pan J."/>
            <person name="Li J."/>
            <person name="Huang Y."/>
            <person name="Du H."/>
            <person name="Liu Y."/>
            <person name="Li M."/>
        </authorList>
    </citation>
    <scope>NUCLEOTIDE SEQUENCE</scope>
    <source>
        <strain evidence="7">FT118</strain>
    </source>
</reference>
<dbReference type="Pfam" id="PF01189">
    <property type="entry name" value="Methyltr_RsmB-F"/>
    <property type="match status" value="1"/>
</dbReference>